<dbReference type="SUPFAM" id="SSF52540">
    <property type="entry name" value="P-loop containing nucleoside triphosphate hydrolases"/>
    <property type="match status" value="1"/>
</dbReference>
<dbReference type="InterPro" id="IPR005158">
    <property type="entry name" value="BTAD"/>
</dbReference>
<dbReference type="InterPro" id="IPR036388">
    <property type="entry name" value="WH-like_DNA-bd_sf"/>
</dbReference>
<dbReference type="InterPro" id="IPR001867">
    <property type="entry name" value="OmpR/PhoB-type_DNA-bd"/>
</dbReference>
<evidence type="ECO:0000256" key="3">
    <source>
        <dbReference type="PROSITE-ProRule" id="PRU01091"/>
    </source>
</evidence>
<keyword evidence="8" id="KW-1185">Reference proteome</keyword>
<dbReference type="InterPro" id="IPR027417">
    <property type="entry name" value="P-loop_NTPase"/>
</dbReference>
<dbReference type="SMART" id="SM00862">
    <property type="entry name" value="Trans_reg_C"/>
    <property type="match status" value="1"/>
</dbReference>
<protein>
    <submittedName>
        <fullName evidence="7">Putative ATPase/DNA-binding SARP family transcriptional activator</fullName>
    </submittedName>
    <submittedName>
        <fullName evidence="6">SARP family transcriptional regulator</fullName>
    </submittedName>
</protein>
<dbReference type="Gene3D" id="3.40.50.300">
    <property type="entry name" value="P-loop containing nucleotide triphosphate hydrolases"/>
    <property type="match status" value="1"/>
</dbReference>
<accession>A0A511FBE3</accession>
<evidence type="ECO:0000256" key="1">
    <source>
        <dbReference type="ARBA" id="ARBA00005820"/>
    </source>
</evidence>
<reference evidence="7 9" key="2">
    <citation type="submission" date="2020-08" db="EMBL/GenBank/DDBJ databases">
        <title>Sequencing the genomes of 1000 actinobacteria strains.</title>
        <authorList>
            <person name="Klenk H.-P."/>
        </authorList>
    </citation>
    <scope>NUCLEOTIDE SEQUENCE [LARGE SCALE GENOMIC DNA]</scope>
    <source>
        <strain evidence="7 9">DSM 9581</strain>
    </source>
</reference>
<dbReference type="GO" id="GO:0006355">
    <property type="term" value="P:regulation of DNA-templated transcription"/>
    <property type="evidence" value="ECO:0007669"/>
    <property type="project" value="InterPro"/>
</dbReference>
<sequence length="957" mass="100012">MRYGVLGPVELVTAEGAEPVRGSRQRALLAVLLAHRGALVPRERLIAALWPEGPPPSAEHTLHSHASRVRALVGPDLRAVPGGYRLDPQDLDADRFDRAVREAARAAQEAATVLTDALALWRGPAFGSEADLPEVQAEAERLDAARRTAHEALARALLAAEPGRAAEAAERALDGDPYREGAWALLVRARTAEGRPGEAVLAYLRAAAALDEIGLLPSQDLQSAHAAALAAGRPRRPAAAGAPARERVRRGPPAAAGADGQVVLDGPPFPRVRTSFVGREDAVAAVLGLLPSTALVALVGPGGVGKTRLALEAAARDGRPARFVELGAVRDPAAVPTAVAGALSSDPEDAPAQALARAARKDLLLVLDNCEHLSAAVAECVDLLLAAPGPLRVVATSRTPLHVAGEHVVPVEPLAAGAGARLFRDRARAASGHEPPAGAADAVARVVDRLDGLPLAVEMAAARTATLSVADLADVLEARLDALVWPRRDAPPRHRSLAALVAWSRELLGDSARRALDGWPVFATACPPELAARVLDVPPTTAEDLAAASLLVRDDLDGRTRYRMLQTVRAVVGPPAEPVRARHAAVLLDVARDADRALRGAAEPDARVRLSALLPDLRLAHAWSATHDPDLAVRLTRTLHLHAVDGLRTDVLAWPVPGREDAPAVLAALAARALLQGHRAAAGRRAEAALGAASDPADRLHALEVLADLALFEGRTDEAVAHGARIAAEAQHAGDPHYRVIGLTYPALVAAYRDRPTTARTALATLSHAVQSAPSDRGWLAFTTGEVLARTDPDGALAALGEARDLADRVGNRYLSGVARAATVAAVARRPDPAGALEELLDLARTWAPTGDRTHLLTALRNAVPLLVRLDRPAEAARLLGTVTARQLPAPYGVEADALADARAALADRLGAARLAACTVEGRSTDLASAVARLAAASHEQAVEPEEVVLDRKHLHP</sequence>
<reference evidence="6 8" key="1">
    <citation type="submission" date="2019-07" db="EMBL/GenBank/DDBJ databases">
        <title>Whole genome shotgun sequence of Cellulomonas hominis NBRC 16055.</title>
        <authorList>
            <person name="Hosoyama A."/>
            <person name="Uohara A."/>
            <person name="Ohji S."/>
            <person name="Ichikawa N."/>
        </authorList>
    </citation>
    <scope>NUCLEOTIDE SEQUENCE [LARGE SCALE GENOMIC DNA]</scope>
    <source>
        <strain evidence="6 8">NBRC 16055</strain>
    </source>
</reference>
<dbReference type="Proteomes" id="UP000564629">
    <property type="component" value="Unassembled WGS sequence"/>
</dbReference>
<dbReference type="GO" id="GO:0003677">
    <property type="term" value="F:DNA binding"/>
    <property type="evidence" value="ECO:0007669"/>
    <property type="project" value="UniProtKB-UniRule"/>
</dbReference>
<dbReference type="EMBL" id="JACHDN010000001">
    <property type="protein sequence ID" value="MBB5474539.1"/>
    <property type="molecule type" value="Genomic_DNA"/>
</dbReference>
<dbReference type="Gene3D" id="1.10.10.10">
    <property type="entry name" value="Winged helix-like DNA-binding domain superfamily/Winged helix DNA-binding domain"/>
    <property type="match status" value="1"/>
</dbReference>
<keyword evidence="2 3" id="KW-0238">DNA-binding</keyword>
<dbReference type="PRINTS" id="PR00364">
    <property type="entry name" value="DISEASERSIST"/>
</dbReference>
<gene>
    <name evidence="6" type="ORF">CHO01_16920</name>
    <name evidence="7" type="ORF">HNR08_003275</name>
</gene>
<organism evidence="6 8">
    <name type="scientific">Cellulomonas hominis</name>
    <dbReference type="NCBI Taxonomy" id="156981"/>
    <lineage>
        <taxon>Bacteria</taxon>
        <taxon>Bacillati</taxon>
        <taxon>Actinomycetota</taxon>
        <taxon>Actinomycetes</taxon>
        <taxon>Micrococcales</taxon>
        <taxon>Cellulomonadaceae</taxon>
        <taxon>Cellulomonas</taxon>
    </lineage>
</organism>
<dbReference type="GO" id="GO:0000160">
    <property type="term" value="P:phosphorelay signal transduction system"/>
    <property type="evidence" value="ECO:0007669"/>
    <property type="project" value="InterPro"/>
</dbReference>
<dbReference type="AlphaFoldDB" id="A0A511FBE3"/>
<dbReference type="PROSITE" id="PS51755">
    <property type="entry name" value="OMPR_PHOB"/>
    <property type="match status" value="1"/>
</dbReference>
<dbReference type="RefSeq" id="WP_146836499.1">
    <property type="nucleotide sequence ID" value="NZ_BJVQ01000019.1"/>
</dbReference>
<dbReference type="OrthoDB" id="3691954at2"/>
<dbReference type="InterPro" id="IPR011990">
    <property type="entry name" value="TPR-like_helical_dom_sf"/>
</dbReference>
<feature type="compositionally biased region" description="Low complexity" evidence="4">
    <location>
        <begin position="251"/>
        <end position="260"/>
    </location>
</feature>
<feature type="region of interest" description="Disordered" evidence="4">
    <location>
        <begin position="232"/>
        <end position="262"/>
    </location>
</feature>
<evidence type="ECO:0000313" key="9">
    <source>
        <dbReference type="Proteomes" id="UP000564629"/>
    </source>
</evidence>
<dbReference type="EMBL" id="BJVQ01000019">
    <property type="protein sequence ID" value="GEL46576.1"/>
    <property type="molecule type" value="Genomic_DNA"/>
</dbReference>
<feature type="DNA-binding region" description="OmpR/PhoB-type" evidence="3">
    <location>
        <begin position="1"/>
        <end position="88"/>
    </location>
</feature>
<dbReference type="SMART" id="SM01043">
    <property type="entry name" value="BTAD"/>
    <property type="match status" value="1"/>
</dbReference>
<evidence type="ECO:0000259" key="5">
    <source>
        <dbReference type="PROSITE" id="PS51755"/>
    </source>
</evidence>
<dbReference type="SUPFAM" id="SSF46894">
    <property type="entry name" value="C-terminal effector domain of the bipartite response regulators"/>
    <property type="match status" value="1"/>
</dbReference>
<feature type="domain" description="OmpR/PhoB-type" evidence="5">
    <location>
        <begin position="1"/>
        <end position="88"/>
    </location>
</feature>
<evidence type="ECO:0000313" key="8">
    <source>
        <dbReference type="Proteomes" id="UP000321723"/>
    </source>
</evidence>
<name>A0A511FBE3_9CELL</name>
<proteinExistence type="inferred from homology"/>
<evidence type="ECO:0000313" key="7">
    <source>
        <dbReference type="EMBL" id="MBB5474539.1"/>
    </source>
</evidence>
<evidence type="ECO:0000256" key="4">
    <source>
        <dbReference type="SAM" id="MobiDB-lite"/>
    </source>
</evidence>
<dbReference type="SUPFAM" id="SSF48452">
    <property type="entry name" value="TPR-like"/>
    <property type="match status" value="1"/>
</dbReference>
<evidence type="ECO:0000256" key="2">
    <source>
        <dbReference type="ARBA" id="ARBA00023125"/>
    </source>
</evidence>
<evidence type="ECO:0000313" key="6">
    <source>
        <dbReference type="EMBL" id="GEL46576.1"/>
    </source>
</evidence>
<dbReference type="Pfam" id="PF00486">
    <property type="entry name" value="Trans_reg_C"/>
    <property type="match status" value="1"/>
</dbReference>
<dbReference type="Gene3D" id="1.25.40.10">
    <property type="entry name" value="Tetratricopeptide repeat domain"/>
    <property type="match status" value="1"/>
</dbReference>
<dbReference type="Pfam" id="PF03704">
    <property type="entry name" value="BTAD"/>
    <property type="match status" value="1"/>
</dbReference>
<dbReference type="PANTHER" id="PTHR47691">
    <property type="entry name" value="REGULATOR-RELATED"/>
    <property type="match status" value="1"/>
</dbReference>
<dbReference type="PANTHER" id="PTHR47691:SF3">
    <property type="entry name" value="HTH-TYPE TRANSCRIPTIONAL REGULATOR RV0890C-RELATED"/>
    <property type="match status" value="1"/>
</dbReference>
<comment type="caution">
    <text evidence="6">The sequence shown here is derived from an EMBL/GenBank/DDBJ whole genome shotgun (WGS) entry which is preliminary data.</text>
</comment>
<feature type="compositionally biased region" description="Low complexity" evidence="4">
    <location>
        <begin position="232"/>
        <end position="243"/>
    </location>
</feature>
<dbReference type="InterPro" id="IPR016032">
    <property type="entry name" value="Sig_transdc_resp-reg_C-effctor"/>
</dbReference>
<dbReference type="Proteomes" id="UP000321723">
    <property type="component" value="Unassembled WGS sequence"/>
</dbReference>
<comment type="similarity">
    <text evidence="1">Belongs to the AfsR/DnrI/RedD regulatory family.</text>
</comment>